<dbReference type="AlphaFoldDB" id="A0A9X2RK68"/>
<accession>A0A9X2RK68</accession>
<dbReference type="Pfam" id="PF14027">
    <property type="entry name" value="Questin_oxidase"/>
    <property type="match status" value="1"/>
</dbReference>
<dbReference type="RefSeq" id="WP_256620586.1">
    <property type="nucleotide sequence ID" value="NZ_JANIBC010000030.1"/>
</dbReference>
<evidence type="ECO:0000256" key="1">
    <source>
        <dbReference type="ARBA" id="ARBA00023002"/>
    </source>
</evidence>
<evidence type="ECO:0000313" key="2">
    <source>
        <dbReference type="EMBL" id="MCQ8186646.1"/>
    </source>
</evidence>
<dbReference type="EMBL" id="JANIBC010000030">
    <property type="protein sequence ID" value="MCQ8186646.1"/>
    <property type="molecule type" value="Genomic_DNA"/>
</dbReference>
<dbReference type="InterPro" id="IPR025337">
    <property type="entry name" value="Questin_oxidase-like"/>
</dbReference>
<sequence length="441" mass="50014">MVTETYYKRPDYKASTHEWLARGRRWDIEYKGYLSNHLTHAWVVMGGVGAPDETFSWWEKLYTNQLEEDPSREPGDLEPPRDWPGEGYTVINRLNWRNNVQSTRVAFPAFRDFFDQELRENGLSQTLRTYLPALMPGLAGAALHPIIHTGWATDVESLNMLGEGLAYMATSYQPIATEPPHEPATPLWAPDGTDLIEATLSYLRQPDAAELTRAANEASETEAYRAVNRGGFQHRIMTYNDPELPLGQSLNDIGPLALPDIDEPLDEVVEVITAFAAASLLGSDNEFFVLHGLTSLHGVLAVLPHLEPEDRRAALVHWWRAVMATLVVQDRPGLDRTVEEFERWAKNRTDQPSAPLSSQKDHWWRETISSVLCSRDEHVPKAAYALWRWSAWGSLPEASHALFERSARNLVSPNASGEVHENLWFAKSFSEASKEKERRYD</sequence>
<dbReference type="PANTHER" id="PTHR35870:SF1">
    <property type="entry name" value="PROTEIN, PUTATIVE (AFU_ORTHOLOGUE AFUA_5G03330)-RELATED"/>
    <property type="match status" value="1"/>
</dbReference>
<reference evidence="2" key="1">
    <citation type="submission" date="2022-07" db="EMBL/GenBank/DDBJ databases">
        <title>Parvularcula maris sp. nov., an algicidal bacterium isolated from seawater.</title>
        <authorList>
            <person name="Li F."/>
        </authorList>
    </citation>
    <scope>NUCLEOTIDE SEQUENCE</scope>
    <source>
        <strain evidence="2">BGMRC 0090</strain>
    </source>
</reference>
<protein>
    <submittedName>
        <fullName evidence="2">Questin oxidase family protein</fullName>
    </submittedName>
</protein>
<organism evidence="2 3">
    <name type="scientific">Parvularcula maris</name>
    <dbReference type="NCBI Taxonomy" id="2965077"/>
    <lineage>
        <taxon>Bacteria</taxon>
        <taxon>Pseudomonadati</taxon>
        <taxon>Pseudomonadota</taxon>
        <taxon>Alphaproteobacteria</taxon>
        <taxon>Parvularculales</taxon>
        <taxon>Parvularculaceae</taxon>
        <taxon>Parvularcula</taxon>
    </lineage>
</organism>
<dbReference type="GO" id="GO:0016491">
    <property type="term" value="F:oxidoreductase activity"/>
    <property type="evidence" value="ECO:0007669"/>
    <property type="project" value="UniProtKB-KW"/>
</dbReference>
<dbReference type="PANTHER" id="PTHR35870">
    <property type="entry name" value="PROTEIN, PUTATIVE (AFU_ORTHOLOGUE AFUA_5G03330)-RELATED"/>
    <property type="match status" value="1"/>
</dbReference>
<keyword evidence="3" id="KW-1185">Reference proteome</keyword>
<comment type="caution">
    <text evidence="2">The sequence shown here is derived from an EMBL/GenBank/DDBJ whole genome shotgun (WGS) entry which is preliminary data.</text>
</comment>
<proteinExistence type="predicted"/>
<evidence type="ECO:0000313" key="3">
    <source>
        <dbReference type="Proteomes" id="UP001142610"/>
    </source>
</evidence>
<gene>
    <name evidence="2" type="ORF">NOG11_14785</name>
</gene>
<name>A0A9X2RK68_9PROT</name>
<keyword evidence="1" id="KW-0560">Oxidoreductase</keyword>
<dbReference type="Proteomes" id="UP001142610">
    <property type="component" value="Unassembled WGS sequence"/>
</dbReference>